<keyword evidence="5 8" id="KW-1133">Transmembrane helix</keyword>
<dbReference type="PATRIC" id="fig|927661.3.peg.365"/>
<evidence type="ECO:0000313" key="9">
    <source>
        <dbReference type="EMBL" id="EXG79345.1"/>
    </source>
</evidence>
<comment type="caution">
    <text evidence="9">The sequence shown here is derived from an EMBL/GenBank/DDBJ whole genome shotgun (WGS) entry which is preliminary data.</text>
</comment>
<dbReference type="GO" id="GO:0005886">
    <property type="term" value="C:plasma membrane"/>
    <property type="evidence" value="ECO:0007669"/>
    <property type="project" value="TreeGrafter"/>
</dbReference>
<dbReference type="EMBL" id="JFBT01000001">
    <property type="protein sequence ID" value="EXG79345.1"/>
    <property type="molecule type" value="Genomic_DNA"/>
</dbReference>
<name>A0A010YGH8_9ACTN</name>
<sequence length="492" mass="51186">MSDAALSVEANGINQIAENERKGTPRDLFWPWFAANVSVLGVAYGSYVLGFAISFWQAALVGVLGIVLSFLLVGIISIAGKRGSAPTMTLTRAAFGVRGGRLPSFISWLLTVGWETSLVVVAVLATATILDRLGAGGGTATKVVALIVIVALVALGGALGFNLIMRAQRWITWIAGALTVVYLVFAADHVDFATVSGLPGGSTAAVIGALVFTMTGFGLGWVNAAADYSRYLPRSASTRGVVLWTTLGSSLPPVILLVFGILLAGSSKDLNSAIGLDPVGALTTILPTWFLVPFAVVTILGLVSGAIMDVYSSGLALLNVGLKAPRWVAVCIDSTLMLIGAIYVVFVANDFLGPFQGFLITLGVPIAAWCGIFVADILLRKADYAEAELFTPGGRYGDVRWTSVGLVVVGSAVGWGLVTNTMASWLDWQGYLLGPIGGKDGDWAFANLGVIVSLAIGFIGYLLLGRGAVRAQERIPAVTGSVVTNAQTEGVS</sequence>
<feature type="transmembrane region" description="Helical" evidence="8">
    <location>
        <begin position="142"/>
        <end position="163"/>
    </location>
</feature>
<dbReference type="InterPro" id="IPR001248">
    <property type="entry name" value="Pur-cyt_permease"/>
</dbReference>
<dbReference type="RefSeq" id="WP_051569605.1">
    <property type="nucleotide sequence ID" value="NZ_KK073874.1"/>
</dbReference>
<organism evidence="9 10">
    <name type="scientific">Cryptosporangium arvum DSM 44712</name>
    <dbReference type="NCBI Taxonomy" id="927661"/>
    <lineage>
        <taxon>Bacteria</taxon>
        <taxon>Bacillati</taxon>
        <taxon>Actinomycetota</taxon>
        <taxon>Actinomycetes</taxon>
        <taxon>Cryptosporangiales</taxon>
        <taxon>Cryptosporangiaceae</taxon>
        <taxon>Cryptosporangium</taxon>
    </lineage>
</organism>
<evidence type="ECO:0000256" key="7">
    <source>
        <dbReference type="PIRNR" id="PIRNR002744"/>
    </source>
</evidence>
<dbReference type="Proteomes" id="UP000021053">
    <property type="component" value="Unassembled WGS sequence"/>
</dbReference>
<comment type="subcellular location">
    <subcellularLocation>
        <location evidence="1">Membrane</location>
        <topology evidence="1">Multi-pass membrane protein</topology>
    </subcellularLocation>
</comment>
<feature type="transmembrane region" description="Helical" evidence="8">
    <location>
        <begin position="241"/>
        <end position="265"/>
    </location>
</feature>
<dbReference type="HOGENOM" id="CLU_026016_3_2_11"/>
<dbReference type="PANTHER" id="PTHR31806">
    <property type="entry name" value="PURINE-CYTOSINE PERMEASE FCY2-RELATED"/>
    <property type="match status" value="1"/>
</dbReference>
<feature type="transmembrane region" description="Helical" evidence="8">
    <location>
        <begin position="358"/>
        <end position="379"/>
    </location>
</feature>
<comment type="similarity">
    <text evidence="2 7">Belongs to the purine-cytosine permease (2.A.39) family.</text>
</comment>
<evidence type="ECO:0000256" key="5">
    <source>
        <dbReference type="ARBA" id="ARBA00022989"/>
    </source>
</evidence>
<gene>
    <name evidence="9" type="ORF">CryarDRAFT_0380</name>
</gene>
<dbReference type="InterPro" id="IPR026030">
    <property type="entry name" value="Pur-cyt_permease_Fcy2/21/22"/>
</dbReference>
<dbReference type="PIRSF" id="PIRSF002744">
    <property type="entry name" value="Pur-cyt_permease"/>
    <property type="match status" value="1"/>
</dbReference>
<evidence type="ECO:0000256" key="1">
    <source>
        <dbReference type="ARBA" id="ARBA00004141"/>
    </source>
</evidence>
<dbReference type="Gene3D" id="1.10.4160.10">
    <property type="entry name" value="Hydantoin permease"/>
    <property type="match status" value="1"/>
</dbReference>
<feature type="transmembrane region" description="Helical" evidence="8">
    <location>
        <begin position="207"/>
        <end position="229"/>
    </location>
</feature>
<evidence type="ECO:0000313" key="10">
    <source>
        <dbReference type="Proteomes" id="UP000021053"/>
    </source>
</evidence>
<feature type="transmembrane region" description="Helical" evidence="8">
    <location>
        <begin position="55"/>
        <end position="79"/>
    </location>
</feature>
<evidence type="ECO:0000256" key="8">
    <source>
        <dbReference type="SAM" id="Phobius"/>
    </source>
</evidence>
<evidence type="ECO:0000256" key="3">
    <source>
        <dbReference type="ARBA" id="ARBA00022448"/>
    </source>
</evidence>
<keyword evidence="6 7" id="KW-0472">Membrane</keyword>
<dbReference type="AlphaFoldDB" id="A0A010YGH8"/>
<reference evidence="9 10" key="1">
    <citation type="submission" date="2013-07" db="EMBL/GenBank/DDBJ databases">
        <authorList>
            <consortium name="DOE Joint Genome Institute"/>
            <person name="Eisen J."/>
            <person name="Huntemann M."/>
            <person name="Han J."/>
            <person name="Chen A."/>
            <person name="Kyrpides N."/>
            <person name="Mavromatis K."/>
            <person name="Markowitz V."/>
            <person name="Palaniappan K."/>
            <person name="Ivanova N."/>
            <person name="Schaumberg A."/>
            <person name="Pati A."/>
            <person name="Liolios K."/>
            <person name="Nordberg H.P."/>
            <person name="Cantor M.N."/>
            <person name="Hua S.X."/>
            <person name="Woyke T."/>
        </authorList>
    </citation>
    <scope>NUCLEOTIDE SEQUENCE [LARGE SCALE GENOMIC DNA]</scope>
    <source>
        <strain evidence="9 10">DSM 44712</strain>
    </source>
</reference>
<protein>
    <submittedName>
        <fullName evidence="9">Purine-cytosine permease-like transporter</fullName>
    </submittedName>
</protein>
<feature type="transmembrane region" description="Helical" evidence="8">
    <location>
        <begin position="327"/>
        <end position="346"/>
    </location>
</feature>
<feature type="transmembrane region" description="Helical" evidence="8">
    <location>
        <begin position="28"/>
        <end position="49"/>
    </location>
</feature>
<evidence type="ECO:0000256" key="6">
    <source>
        <dbReference type="ARBA" id="ARBA00023136"/>
    </source>
</evidence>
<dbReference type="OrthoDB" id="9809167at2"/>
<keyword evidence="3 7" id="KW-0813">Transport</keyword>
<accession>A0A010YGH8</accession>
<keyword evidence="10" id="KW-1185">Reference proteome</keyword>
<dbReference type="PANTHER" id="PTHR31806:SF1">
    <property type="entry name" value="PURINE-CYTOSINE PERMEASE FCY2-RELATED"/>
    <property type="match status" value="1"/>
</dbReference>
<feature type="transmembrane region" description="Helical" evidence="8">
    <location>
        <begin position="105"/>
        <end position="130"/>
    </location>
</feature>
<evidence type="ECO:0000256" key="2">
    <source>
        <dbReference type="ARBA" id="ARBA00008974"/>
    </source>
</evidence>
<dbReference type="Pfam" id="PF02133">
    <property type="entry name" value="Transp_cyt_pur"/>
    <property type="match status" value="1"/>
</dbReference>
<feature type="transmembrane region" description="Helical" evidence="8">
    <location>
        <begin position="443"/>
        <end position="464"/>
    </location>
</feature>
<dbReference type="GO" id="GO:0022857">
    <property type="term" value="F:transmembrane transporter activity"/>
    <property type="evidence" value="ECO:0007669"/>
    <property type="project" value="InterPro"/>
</dbReference>
<feature type="transmembrane region" description="Helical" evidence="8">
    <location>
        <begin position="170"/>
        <end position="187"/>
    </location>
</feature>
<proteinExistence type="inferred from homology"/>
<feature type="transmembrane region" description="Helical" evidence="8">
    <location>
        <begin position="399"/>
        <end position="423"/>
    </location>
</feature>
<evidence type="ECO:0000256" key="4">
    <source>
        <dbReference type="ARBA" id="ARBA00022692"/>
    </source>
</evidence>
<keyword evidence="4 8" id="KW-0812">Transmembrane</keyword>
<feature type="transmembrane region" description="Helical" evidence="8">
    <location>
        <begin position="285"/>
        <end position="307"/>
    </location>
</feature>